<keyword evidence="1" id="KW-0812">Transmembrane</keyword>
<keyword evidence="1" id="KW-1133">Transmembrane helix</keyword>
<proteinExistence type="predicted"/>
<evidence type="ECO:0000313" key="2">
    <source>
        <dbReference type="EMBL" id="JAE19971.1"/>
    </source>
</evidence>
<organism evidence="2">
    <name type="scientific">Arundo donax</name>
    <name type="common">Giant reed</name>
    <name type="synonym">Donax arundinaceus</name>
    <dbReference type="NCBI Taxonomy" id="35708"/>
    <lineage>
        <taxon>Eukaryota</taxon>
        <taxon>Viridiplantae</taxon>
        <taxon>Streptophyta</taxon>
        <taxon>Embryophyta</taxon>
        <taxon>Tracheophyta</taxon>
        <taxon>Spermatophyta</taxon>
        <taxon>Magnoliopsida</taxon>
        <taxon>Liliopsida</taxon>
        <taxon>Poales</taxon>
        <taxon>Poaceae</taxon>
        <taxon>PACMAD clade</taxon>
        <taxon>Arundinoideae</taxon>
        <taxon>Arundineae</taxon>
        <taxon>Arundo</taxon>
    </lineage>
</organism>
<feature type="transmembrane region" description="Helical" evidence="1">
    <location>
        <begin position="6"/>
        <end position="26"/>
    </location>
</feature>
<sequence>MTYSSYYNTLVSTLLVIIPHLMSYHISITRCCLHRWIGRCLDHHVADQ</sequence>
<evidence type="ECO:0000256" key="1">
    <source>
        <dbReference type="SAM" id="Phobius"/>
    </source>
</evidence>
<accession>A0A0A9GBQ1</accession>
<dbReference type="EMBL" id="GBRH01177925">
    <property type="protein sequence ID" value="JAE19971.1"/>
    <property type="molecule type" value="Transcribed_RNA"/>
</dbReference>
<dbReference type="AlphaFoldDB" id="A0A0A9GBQ1"/>
<keyword evidence="1" id="KW-0472">Membrane</keyword>
<protein>
    <submittedName>
        <fullName evidence="2">Uncharacterized protein</fullName>
    </submittedName>
</protein>
<reference evidence="2" key="2">
    <citation type="journal article" date="2015" name="Data Brief">
        <title>Shoot transcriptome of the giant reed, Arundo donax.</title>
        <authorList>
            <person name="Barrero R.A."/>
            <person name="Guerrero F.D."/>
            <person name="Moolhuijzen P."/>
            <person name="Goolsby J.A."/>
            <person name="Tidwell J."/>
            <person name="Bellgard S.E."/>
            <person name="Bellgard M.I."/>
        </authorList>
    </citation>
    <scope>NUCLEOTIDE SEQUENCE</scope>
    <source>
        <tissue evidence="2">Shoot tissue taken approximately 20 cm above the soil surface</tissue>
    </source>
</reference>
<reference evidence="2" key="1">
    <citation type="submission" date="2014-09" db="EMBL/GenBank/DDBJ databases">
        <authorList>
            <person name="Magalhaes I.L.F."/>
            <person name="Oliveira U."/>
            <person name="Santos F.R."/>
            <person name="Vidigal T.H.D.A."/>
            <person name="Brescovit A.D."/>
            <person name="Santos A.J."/>
        </authorList>
    </citation>
    <scope>NUCLEOTIDE SEQUENCE</scope>
    <source>
        <tissue evidence="2">Shoot tissue taken approximately 20 cm above the soil surface</tissue>
    </source>
</reference>
<name>A0A0A9GBQ1_ARUDO</name>